<reference evidence="1 2" key="1">
    <citation type="submission" date="2018-06" db="EMBL/GenBank/DDBJ databases">
        <title>Comparative genomics reveals the genomic features of Rhizophagus irregularis, R. cerebriforme, R. diaphanum and Gigaspora rosea, and their symbiotic lifestyle signature.</title>
        <authorList>
            <person name="Morin E."/>
            <person name="San Clemente H."/>
            <person name="Chen E.C.H."/>
            <person name="De La Providencia I."/>
            <person name="Hainaut M."/>
            <person name="Kuo A."/>
            <person name="Kohler A."/>
            <person name="Murat C."/>
            <person name="Tang N."/>
            <person name="Roy S."/>
            <person name="Loubradou J."/>
            <person name="Henrissat B."/>
            <person name="Grigoriev I.V."/>
            <person name="Corradi N."/>
            <person name="Roux C."/>
            <person name="Martin F.M."/>
        </authorList>
    </citation>
    <scope>NUCLEOTIDE SEQUENCE [LARGE SCALE GENOMIC DNA]</scope>
    <source>
        <strain evidence="1 2">DAOM 227022</strain>
    </source>
</reference>
<name>A0A397SZQ1_9GLOM</name>
<organism evidence="1 2">
    <name type="scientific">Glomus cerebriforme</name>
    <dbReference type="NCBI Taxonomy" id="658196"/>
    <lineage>
        <taxon>Eukaryota</taxon>
        <taxon>Fungi</taxon>
        <taxon>Fungi incertae sedis</taxon>
        <taxon>Mucoromycota</taxon>
        <taxon>Glomeromycotina</taxon>
        <taxon>Glomeromycetes</taxon>
        <taxon>Glomerales</taxon>
        <taxon>Glomeraceae</taxon>
        <taxon>Glomus</taxon>
    </lineage>
</organism>
<evidence type="ECO:0000313" key="1">
    <source>
        <dbReference type="EMBL" id="RIA91413.1"/>
    </source>
</evidence>
<gene>
    <name evidence="1" type="ORF">C1645_767585</name>
</gene>
<protein>
    <submittedName>
        <fullName evidence="1">Uncharacterized protein</fullName>
    </submittedName>
</protein>
<dbReference type="AlphaFoldDB" id="A0A397SZQ1"/>
<accession>A0A397SZQ1</accession>
<evidence type="ECO:0000313" key="2">
    <source>
        <dbReference type="Proteomes" id="UP000265703"/>
    </source>
</evidence>
<sequence length="98" mass="11508">MYKALLSTHVIFIVLRTQSMNNCKFIIYIIPNNFLLSSSLPNDLEADQFIELNTFSAGIFGWVFFYKDQMFVSLFSIRSDENLILYEFIDLVNNNYIT</sequence>
<dbReference type="Proteomes" id="UP000265703">
    <property type="component" value="Unassembled WGS sequence"/>
</dbReference>
<dbReference type="EMBL" id="QKYT01000153">
    <property type="protein sequence ID" value="RIA91413.1"/>
    <property type="molecule type" value="Genomic_DNA"/>
</dbReference>
<keyword evidence="2" id="KW-1185">Reference proteome</keyword>
<comment type="caution">
    <text evidence="1">The sequence shown here is derived from an EMBL/GenBank/DDBJ whole genome shotgun (WGS) entry which is preliminary data.</text>
</comment>
<proteinExistence type="predicted"/>